<dbReference type="PANTHER" id="PTHR30589">
    <property type="entry name" value="PROLIPOPROTEIN DIACYLGLYCERYL TRANSFERASE"/>
    <property type="match status" value="1"/>
</dbReference>
<dbReference type="PANTHER" id="PTHR30589:SF0">
    <property type="entry name" value="PHOSPHATIDYLGLYCEROL--PROLIPOPROTEIN DIACYLGLYCERYL TRANSFERASE"/>
    <property type="match status" value="1"/>
</dbReference>
<feature type="non-terminal residue" evidence="8">
    <location>
        <position position="78"/>
    </location>
</feature>
<sequence length="78" mass="9001">MHPILLELGPLRVHAYGFSLAVSFLLGGLWVVRRGRPRGLREEELSKLFLYVLAAALIGSRIYYGFQHPEDFREDWLS</sequence>
<evidence type="ECO:0000256" key="3">
    <source>
        <dbReference type="ARBA" id="ARBA00022679"/>
    </source>
</evidence>
<comment type="similarity">
    <text evidence="1">Belongs to the Lgt family.</text>
</comment>
<keyword evidence="6 7" id="KW-0472">Membrane</keyword>
<accession>A0A937XE76</accession>
<evidence type="ECO:0000256" key="2">
    <source>
        <dbReference type="ARBA" id="ARBA00022475"/>
    </source>
</evidence>
<dbReference type="AlphaFoldDB" id="A0A937XE76"/>
<name>A0A937XE76_UNCEI</name>
<dbReference type="Proteomes" id="UP000748308">
    <property type="component" value="Unassembled WGS sequence"/>
</dbReference>
<keyword evidence="4 7" id="KW-0812">Transmembrane</keyword>
<reference evidence="8" key="1">
    <citation type="submission" date="2019-03" db="EMBL/GenBank/DDBJ databases">
        <title>Lake Tanganyika Metagenome-Assembled Genomes (MAGs).</title>
        <authorList>
            <person name="Tran P."/>
        </authorList>
    </citation>
    <scope>NUCLEOTIDE SEQUENCE</scope>
    <source>
        <strain evidence="8">M_DeepCast_400m_m2_100</strain>
    </source>
</reference>
<dbReference type="Pfam" id="PF01790">
    <property type="entry name" value="LGT"/>
    <property type="match status" value="1"/>
</dbReference>
<keyword evidence="2" id="KW-1003">Cell membrane</keyword>
<gene>
    <name evidence="8" type="ORF">FJY75_13610</name>
</gene>
<dbReference type="GO" id="GO:0008961">
    <property type="term" value="F:phosphatidylglycerol-prolipoprotein diacylglyceryl transferase activity"/>
    <property type="evidence" value="ECO:0007669"/>
    <property type="project" value="InterPro"/>
</dbReference>
<evidence type="ECO:0000256" key="4">
    <source>
        <dbReference type="ARBA" id="ARBA00022692"/>
    </source>
</evidence>
<keyword evidence="5 7" id="KW-1133">Transmembrane helix</keyword>
<evidence type="ECO:0000256" key="6">
    <source>
        <dbReference type="ARBA" id="ARBA00023136"/>
    </source>
</evidence>
<comment type="caution">
    <text evidence="8">The sequence shown here is derived from an EMBL/GenBank/DDBJ whole genome shotgun (WGS) entry which is preliminary data.</text>
</comment>
<feature type="transmembrane region" description="Helical" evidence="7">
    <location>
        <begin position="48"/>
        <end position="66"/>
    </location>
</feature>
<dbReference type="InterPro" id="IPR001640">
    <property type="entry name" value="Lgt"/>
</dbReference>
<dbReference type="GO" id="GO:0042158">
    <property type="term" value="P:lipoprotein biosynthetic process"/>
    <property type="evidence" value="ECO:0007669"/>
    <property type="project" value="InterPro"/>
</dbReference>
<dbReference type="GO" id="GO:0005886">
    <property type="term" value="C:plasma membrane"/>
    <property type="evidence" value="ECO:0007669"/>
    <property type="project" value="InterPro"/>
</dbReference>
<evidence type="ECO:0000313" key="8">
    <source>
        <dbReference type="EMBL" id="MBM3318879.1"/>
    </source>
</evidence>
<protein>
    <submittedName>
        <fullName evidence="8">Prolipoprotein diacylglyceryl transferase</fullName>
    </submittedName>
</protein>
<evidence type="ECO:0000256" key="5">
    <source>
        <dbReference type="ARBA" id="ARBA00022989"/>
    </source>
</evidence>
<evidence type="ECO:0000256" key="1">
    <source>
        <dbReference type="ARBA" id="ARBA00007150"/>
    </source>
</evidence>
<keyword evidence="3 8" id="KW-0808">Transferase</keyword>
<evidence type="ECO:0000256" key="7">
    <source>
        <dbReference type="SAM" id="Phobius"/>
    </source>
</evidence>
<evidence type="ECO:0000313" key="9">
    <source>
        <dbReference type="Proteomes" id="UP000748308"/>
    </source>
</evidence>
<dbReference type="EMBL" id="VGIY01000524">
    <property type="protein sequence ID" value="MBM3318879.1"/>
    <property type="molecule type" value="Genomic_DNA"/>
</dbReference>
<organism evidence="8 9">
    <name type="scientific">Eiseniibacteriota bacterium</name>
    <dbReference type="NCBI Taxonomy" id="2212470"/>
    <lineage>
        <taxon>Bacteria</taxon>
        <taxon>Candidatus Eiseniibacteriota</taxon>
    </lineage>
</organism>
<feature type="transmembrane region" description="Helical" evidence="7">
    <location>
        <begin position="13"/>
        <end position="32"/>
    </location>
</feature>
<proteinExistence type="inferred from homology"/>